<dbReference type="AlphaFoldDB" id="A0A9D8KFK8"/>
<evidence type="ECO:0000256" key="1">
    <source>
        <dbReference type="PROSITE-ProRule" id="PRU00169"/>
    </source>
</evidence>
<feature type="modified residue" description="4-aspartylphosphate" evidence="1">
    <location>
        <position position="68"/>
    </location>
</feature>
<evidence type="ECO:0000313" key="4">
    <source>
        <dbReference type="EMBL" id="MBN1574150.1"/>
    </source>
</evidence>
<dbReference type="PANTHER" id="PTHR45526">
    <property type="entry name" value="TRANSCRIPTIONAL REGULATORY PROTEIN DPIA"/>
    <property type="match status" value="1"/>
</dbReference>
<gene>
    <name evidence="4" type="ORF">JW984_13215</name>
</gene>
<dbReference type="InterPro" id="IPR001789">
    <property type="entry name" value="Sig_transdc_resp-reg_receiver"/>
</dbReference>
<dbReference type="Proteomes" id="UP000809273">
    <property type="component" value="Unassembled WGS sequence"/>
</dbReference>
<dbReference type="PROSITE" id="PS50110">
    <property type="entry name" value="RESPONSE_REGULATORY"/>
    <property type="match status" value="1"/>
</dbReference>
<dbReference type="InterPro" id="IPR051271">
    <property type="entry name" value="2C-system_Tx_regulators"/>
</dbReference>
<dbReference type="SMART" id="SM00448">
    <property type="entry name" value="REC"/>
    <property type="match status" value="1"/>
</dbReference>
<dbReference type="InterPro" id="IPR011006">
    <property type="entry name" value="CheY-like_superfamily"/>
</dbReference>
<dbReference type="EMBL" id="JAFGIX010000068">
    <property type="protein sequence ID" value="MBN1574150.1"/>
    <property type="molecule type" value="Genomic_DNA"/>
</dbReference>
<feature type="domain" description="Response regulatory" evidence="3">
    <location>
        <begin position="16"/>
        <end position="133"/>
    </location>
</feature>
<evidence type="ECO:0000256" key="2">
    <source>
        <dbReference type="SAM" id="Coils"/>
    </source>
</evidence>
<reference evidence="4" key="2">
    <citation type="submission" date="2021-01" db="EMBL/GenBank/DDBJ databases">
        <authorList>
            <person name="Hahn C.R."/>
            <person name="Youssef N.H."/>
            <person name="Elshahed M."/>
        </authorList>
    </citation>
    <scope>NUCLEOTIDE SEQUENCE</scope>
    <source>
        <strain evidence="4">Zod_Metabat.24</strain>
    </source>
</reference>
<evidence type="ECO:0000313" key="5">
    <source>
        <dbReference type="Proteomes" id="UP000809273"/>
    </source>
</evidence>
<dbReference type="SUPFAM" id="SSF52172">
    <property type="entry name" value="CheY-like"/>
    <property type="match status" value="1"/>
</dbReference>
<organism evidence="4 5">
    <name type="scientific">Candidatus Zymogenus saltonus</name>
    <dbReference type="NCBI Taxonomy" id="2844893"/>
    <lineage>
        <taxon>Bacteria</taxon>
        <taxon>Deltaproteobacteria</taxon>
        <taxon>Candidatus Zymogenia</taxon>
        <taxon>Candidatus Zymogeniales</taxon>
        <taxon>Candidatus Zymogenaceae</taxon>
        <taxon>Candidatus Zymogenus</taxon>
    </lineage>
</organism>
<evidence type="ECO:0000259" key="3">
    <source>
        <dbReference type="PROSITE" id="PS50110"/>
    </source>
</evidence>
<protein>
    <submittedName>
        <fullName evidence="4">Response regulator</fullName>
    </submittedName>
</protein>
<name>A0A9D8KFK8_9DELT</name>
<dbReference type="GO" id="GO:0000156">
    <property type="term" value="F:phosphorelay response regulator activity"/>
    <property type="evidence" value="ECO:0007669"/>
    <property type="project" value="TreeGrafter"/>
</dbReference>
<keyword evidence="2" id="KW-0175">Coiled coil</keyword>
<accession>A0A9D8KFK8</accession>
<dbReference type="CDD" id="cd00156">
    <property type="entry name" value="REC"/>
    <property type="match status" value="1"/>
</dbReference>
<keyword evidence="1" id="KW-0597">Phosphoprotein</keyword>
<proteinExistence type="predicted"/>
<sequence length="194" mass="22141">MTYWEIYKIGGKGKINILMIEDDTGYARLVKEMLDKIEESPFDFKRVENLEKGLKIISKEEIDVILLDLLLPDSEGLFTFLKTYSAAPDIPIVVLSSLEDDETALLAIREGAQDFLYKGIVNTNVLVRSIRHSVERKRSGKLLTAARDILDSLLEKKTTEIEDLKKKIEDSEKKRKNLEKKLKEAKSEIKALKG</sequence>
<reference evidence="4" key="1">
    <citation type="journal article" date="2021" name="Environ. Microbiol.">
        <title>Genomic characterization of three novel Desulfobacterota classes expand the metabolic and phylogenetic diversity of the phylum.</title>
        <authorList>
            <person name="Murphy C.L."/>
            <person name="Biggerstaff J."/>
            <person name="Eichhorn A."/>
            <person name="Ewing E."/>
            <person name="Shahan R."/>
            <person name="Soriano D."/>
            <person name="Stewart S."/>
            <person name="VanMol K."/>
            <person name="Walker R."/>
            <person name="Walters P."/>
            <person name="Elshahed M.S."/>
            <person name="Youssef N.H."/>
        </authorList>
    </citation>
    <scope>NUCLEOTIDE SEQUENCE</scope>
    <source>
        <strain evidence="4">Zod_Metabat.24</strain>
    </source>
</reference>
<dbReference type="Pfam" id="PF00072">
    <property type="entry name" value="Response_reg"/>
    <property type="match status" value="1"/>
</dbReference>
<dbReference type="Gene3D" id="3.40.50.2300">
    <property type="match status" value="1"/>
</dbReference>
<comment type="caution">
    <text evidence="4">The sequence shown here is derived from an EMBL/GenBank/DDBJ whole genome shotgun (WGS) entry which is preliminary data.</text>
</comment>
<feature type="coiled-coil region" evidence="2">
    <location>
        <begin position="147"/>
        <end position="188"/>
    </location>
</feature>
<dbReference type="PANTHER" id="PTHR45526:SF1">
    <property type="entry name" value="TRANSCRIPTIONAL REGULATORY PROTEIN DCUR-RELATED"/>
    <property type="match status" value="1"/>
</dbReference>